<keyword evidence="2" id="KW-0812">Transmembrane</keyword>
<dbReference type="STRING" id="1171373.PACID_18400"/>
<dbReference type="eggNOG" id="ENOG5030UAY">
    <property type="taxonomic scope" value="Bacteria"/>
</dbReference>
<feature type="transmembrane region" description="Helical" evidence="2">
    <location>
        <begin position="88"/>
        <end position="111"/>
    </location>
</feature>
<dbReference type="InterPro" id="IPR011138">
    <property type="entry name" value="Cytochrome_b-558"/>
</dbReference>
<dbReference type="CDD" id="cd03498">
    <property type="entry name" value="SQR_TypeB_2_TM"/>
    <property type="match status" value="1"/>
</dbReference>
<dbReference type="RefSeq" id="WP_015070548.1">
    <property type="nucleotide sequence ID" value="NC_019395.1"/>
</dbReference>
<feature type="transmembrane region" description="Helical" evidence="2">
    <location>
        <begin position="131"/>
        <end position="152"/>
    </location>
</feature>
<dbReference type="EMBL" id="CP003493">
    <property type="protein sequence ID" value="AFV89644.1"/>
    <property type="molecule type" value="Genomic_DNA"/>
</dbReference>
<reference evidence="3 4" key="1">
    <citation type="journal article" date="2012" name="BMC Genomics">
        <title>The genome sequence of Propionibacterium acidipropionici provides insights into its biotechnological and industrial potential.</title>
        <authorList>
            <person name="Parizzi L.P."/>
            <person name="Grassi M.C."/>
            <person name="Llerena L.A."/>
            <person name="Carazzolle M.F."/>
            <person name="Queiroz V.L."/>
            <person name="Lunardi I."/>
            <person name="Zeidler A.F."/>
            <person name="Teixeira P.J."/>
            <person name="Mieczkowski P."/>
            <person name="Rincones J."/>
            <person name="Pereira G.A."/>
        </authorList>
    </citation>
    <scope>NUCLEOTIDE SEQUENCE [LARGE SCALE GENOMIC DNA]</scope>
    <source>
        <strain evidence="4">ATCC 4875 / DSM 20272 / JCM 6432 / NBRC 12425 / NCIMB 8070</strain>
    </source>
</reference>
<dbReference type="HOGENOM" id="CLU_077968_1_0_11"/>
<feature type="transmembrane region" description="Helical" evidence="2">
    <location>
        <begin position="34"/>
        <end position="56"/>
    </location>
</feature>
<dbReference type="KEGG" id="pbo:PACID_18400"/>
<evidence type="ECO:0000313" key="3">
    <source>
        <dbReference type="EMBL" id="AFV89644.1"/>
    </source>
</evidence>
<dbReference type="Proteomes" id="UP000000214">
    <property type="component" value="Chromosome"/>
</dbReference>
<gene>
    <name evidence="3" type="primary">sdhC</name>
    <name evidence="3" type="ordered locus">PACID_18400</name>
</gene>
<evidence type="ECO:0000256" key="2">
    <source>
        <dbReference type="SAM" id="Phobius"/>
    </source>
</evidence>
<dbReference type="AlphaFoldDB" id="K7RNR2"/>
<dbReference type="Gene3D" id="1.20.1300.10">
    <property type="entry name" value="Fumarate reductase/succinate dehydrogenase, transmembrane subunit"/>
    <property type="match status" value="1"/>
</dbReference>
<feature type="region of interest" description="Disordered" evidence="1">
    <location>
        <begin position="1"/>
        <end position="20"/>
    </location>
</feature>
<dbReference type="GeneID" id="88086101"/>
<dbReference type="GO" id="GO:0016020">
    <property type="term" value="C:membrane"/>
    <property type="evidence" value="ECO:0007669"/>
    <property type="project" value="InterPro"/>
</dbReference>
<dbReference type="PATRIC" id="fig|1171373.8.peg.1819"/>
<feature type="transmembrane region" description="Helical" evidence="2">
    <location>
        <begin position="229"/>
        <end position="257"/>
    </location>
</feature>
<dbReference type="InterPro" id="IPR034804">
    <property type="entry name" value="SQR/QFR_C/D"/>
</dbReference>
<name>K7RNR2_ACIA4</name>
<organism evidence="3 4">
    <name type="scientific">Acidipropionibacterium acidipropionici (strain ATCC 4875 / DSM 20272 / JCM 6432 / NBRC 12425 / NCIMB 8070 / 4)</name>
    <name type="common">Propionibacterium acidipropionici</name>
    <dbReference type="NCBI Taxonomy" id="1171373"/>
    <lineage>
        <taxon>Bacteria</taxon>
        <taxon>Bacillati</taxon>
        <taxon>Actinomycetota</taxon>
        <taxon>Actinomycetes</taxon>
        <taxon>Propionibacteriales</taxon>
        <taxon>Propionibacteriaceae</taxon>
        <taxon>Acidipropionibacterium</taxon>
    </lineage>
</organism>
<dbReference type="NCBIfam" id="TIGR02046">
    <property type="entry name" value="sdhC_b558_fam"/>
    <property type="match status" value="1"/>
</dbReference>
<feature type="compositionally biased region" description="Basic and acidic residues" evidence="1">
    <location>
        <begin position="9"/>
        <end position="20"/>
    </location>
</feature>
<proteinExistence type="predicted"/>
<dbReference type="SUPFAM" id="SSF81343">
    <property type="entry name" value="Fumarate reductase respiratory complex transmembrane subunits"/>
    <property type="match status" value="1"/>
</dbReference>
<protein>
    <submittedName>
        <fullName evidence="3">Succinate dehydrogenase subunit C</fullName>
    </submittedName>
</protein>
<sequence>MSVSQQARTGRDDVQVHGDEVVPRNTRRVRPSNVTLKVTMAVTGTIFALFVLVHMIGNLKAFMGPGEYNSYAAFLRTLLHPLVPYEGVLWILRIVLLACLVAHVWSGITIWARGRRSRGPHRRQRMGTLTWGARTMLLSGILLLAFVVVHILDLTIGAGVASSGYQPPVRTGAAEVDVHAYQNLVASLSRPPMAIFYSLIMLIIGVHLAQGAWNVINDFGGTGARLRRVWLLIGILIALAIVVGNGALPMLVLAGVIS</sequence>
<keyword evidence="2" id="KW-0472">Membrane</keyword>
<accession>K7RNR2</accession>
<feature type="transmembrane region" description="Helical" evidence="2">
    <location>
        <begin position="194"/>
        <end position="217"/>
    </location>
</feature>
<keyword evidence="2" id="KW-1133">Transmembrane helix</keyword>
<evidence type="ECO:0000313" key="4">
    <source>
        <dbReference type="Proteomes" id="UP000000214"/>
    </source>
</evidence>
<evidence type="ECO:0000256" key="1">
    <source>
        <dbReference type="SAM" id="MobiDB-lite"/>
    </source>
</evidence>